<dbReference type="AlphaFoldDB" id="A0A8S1KF14"/>
<accession>A0A8S1KF14</accession>
<sequence length="191" mass="22958">MYKIYFTKRRKVFQYSETTTESQLNQLLQIIIFNGQSTNYDVSKIIEETEENEGISIPKGNRFQNWNDIFSDFLSESKQTQLKRNTETPIDSAYLYEVPLQFDSALSISPSIRKFVIRKIKLKNLINQFHQLSRREKDQKINVTYHRLAVIDEGNHEIAFLYLLDEKNKVKLKNYRHQTYFIYQRSNRRKD</sequence>
<dbReference type="OMA" id="THYEVPK"/>
<evidence type="ECO:0000313" key="1">
    <source>
        <dbReference type="EMBL" id="CAD8054200.1"/>
    </source>
</evidence>
<protein>
    <submittedName>
        <fullName evidence="1">Uncharacterized protein</fullName>
    </submittedName>
</protein>
<dbReference type="Proteomes" id="UP000688137">
    <property type="component" value="Unassembled WGS sequence"/>
</dbReference>
<reference evidence="1" key="1">
    <citation type="submission" date="2021-01" db="EMBL/GenBank/DDBJ databases">
        <authorList>
            <consortium name="Genoscope - CEA"/>
            <person name="William W."/>
        </authorList>
    </citation>
    <scope>NUCLEOTIDE SEQUENCE</scope>
</reference>
<organism evidence="1 2">
    <name type="scientific">Paramecium primaurelia</name>
    <dbReference type="NCBI Taxonomy" id="5886"/>
    <lineage>
        <taxon>Eukaryota</taxon>
        <taxon>Sar</taxon>
        <taxon>Alveolata</taxon>
        <taxon>Ciliophora</taxon>
        <taxon>Intramacronucleata</taxon>
        <taxon>Oligohymenophorea</taxon>
        <taxon>Peniculida</taxon>
        <taxon>Parameciidae</taxon>
        <taxon>Paramecium</taxon>
    </lineage>
</organism>
<name>A0A8S1KF14_PARPR</name>
<keyword evidence="2" id="KW-1185">Reference proteome</keyword>
<proteinExistence type="predicted"/>
<comment type="caution">
    <text evidence="1">The sequence shown here is derived from an EMBL/GenBank/DDBJ whole genome shotgun (WGS) entry which is preliminary data.</text>
</comment>
<evidence type="ECO:0000313" key="2">
    <source>
        <dbReference type="Proteomes" id="UP000688137"/>
    </source>
</evidence>
<dbReference type="EMBL" id="CAJJDM010000019">
    <property type="protein sequence ID" value="CAD8054200.1"/>
    <property type="molecule type" value="Genomic_DNA"/>
</dbReference>
<gene>
    <name evidence="1" type="ORF">PPRIM_AZ9-3.1.T0210347</name>
</gene>